<reference evidence="14 16" key="3">
    <citation type="submission" date="2018-04" db="EMBL/GenBank/DDBJ databases">
        <title>Genomic Encyclopedia of Archaeal and Bacterial Type Strains, Phase II (KMG-II): from individual species to whole genera.</title>
        <authorList>
            <person name="Goeker M."/>
        </authorList>
    </citation>
    <scope>NUCLEOTIDE SEQUENCE [LARGE SCALE GENOMIC DNA]</scope>
    <source>
        <strain evidence="14 16">DSM 22902</strain>
    </source>
</reference>
<dbReference type="RefSeq" id="WP_095914451.1">
    <property type="nucleotide sequence ID" value="NZ_CAUUPF010000008.1"/>
</dbReference>
<dbReference type="NCBIfam" id="TIGR01352">
    <property type="entry name" value="tonB_Cterm"/>
    <property type="match status" value="1"/>
</dbReference>
<dbReference type="GO" id="GO:0055085">
    <property type="term" value="P:transmembrane transport"/>
    <property type="evidence" value="ECO:0007669"/>
    <property type="project" value="InterPro"/>
</dbReference>
<evidence type="ECO:0000313" key="16">
    <source>
        <dbReference type="Proteomes" id="UP000243985"/>
    </source>
</evidence>
<accession>A0A250FBC4</accession>
<keyword evidence="6 11" id="KW-0812">Transmembrane</keyword>
<dbReference type="Gene3D" id="3.30.1150.10">
    <property type="match status" value="1"/>
</dbReference>
<feature type="domain" description="TonB C-terminal" evidence="12">
    <location>
        <begin position="154"/>
        <end position="244"/>
    </location>
</feature>
<evidence type="ECO:0000256" key="7">
    <source>
        <dbReference type="ARBA" id="ARBA00022927"/>
    </source>
</evidence>
<dbReference type="GO" id="GO:0031992">
    <property type="term" value="F:energy transducer activity"/>
    <property type="evidence" value="ECO:0007669"/>
    <property type="project" value="TreeGrafter"/>
</dbReference>
<dbReference type="Proteomes" id="UP000217276">
    <property type="component" value="Chromosome"/>
</dbReference>
<evidence type="ECO:0000256" key="6">
    <source>
        <dbReference type="ARBA" id="ARBA00022692"/>
    </source>
</evidence>
<comment type="similarity">
    <text evidence="2">Belongs to the TonB family.</text>
</comment>
<evidence type="ECO:0000256" key="9">
    <source>
        <dbReference type="ARBA" id="ARBA00023136"/>
    </source>
</evidence>
<dbReference type="AlphaFoldDB" id="A0A250FBC4"/>
<protein>
    <submittedName>
        <fullName evidence="13">Energy transducer TonB</fullName>
    </submittedName>
    <submittedName>
        <fullName evidence="14">Protein TonB</fullName>
    </submittedName>
</protein>
<evidence type="ECO:0000313" key="15">
    <source>
        <dbReference type="Proteomes" id="UP000217276"/>
    </source>
</evidence>
<dbReference type="PANTHER" id="PTHR33446">
    <property type="entry name" value="PROTEIN TONB-RELATED"/>
    <property type="match status" value="1"/>
</dbReference>
<evidence type="ECO:0000256" key="10">
    <source>
        <dbReference type="SAM" id="MobiDB-lite"/>
    </source>
</evidence>
<feature type="region of interest" description="Disordered" evidence="10">
    <location>
        <begin position="42"/>
        <end position="81"/>
    </location>
</feature>
<feature type="transmembrane region" description="Helical" evidence="11">
    <location>
        <begin position="16"/>
        <end position="34"/>
    </location>
</feature>
<feature type="compositionally biased region" description="Basic and acidic residues" evidence="10">
    <location>
        <begin position="42"/>
        <end position="56"/>
    </location>
</feature>
<dbReference type="EMBL" id="QBKG01000018">
    <property type="protein sequence ID" value="PTX02175.1"/>
    <property type="molecule type" value="Genomic_DNA"/>
</dbReference>
<evidence type="ECO:0000256" key="11">
    <source>
        <dbReference type="SAM" id="Phobius"/>
    </source>
</evidence>
<evidence type="ECO:0000256" key="1">
    <source>
        <dbReference type="ARBA" id="ARBA00004383"/>
    </source>
</evidence>
<evidence type="ECO:0000256" key="8">
    <source>
        <dbReference type="ARBA" id="ARBA00022989"/>
    </source>
</evidence>
<keyword evidence="15" id="KW-1185">Reference proteome</keyword>
<name>A0A250FBC4_9FLAO</name>
<sequence length="244" mass="27085">MQPKKNPKADLAKSSGLFFAIGFAIVSGLSLWGFEAKMYDKAKQDDRQSEVNKALDEDQENFVVEAPDTPPPPPPPPAPAEVQDVEVVDNKANIQEQAIASNETTKEEKVAEVKDIKPSEPVDDIPIDVPFTIIEDKPMFEACKNEPKDRQFQCFKENLDKHVSKNFVYPPAALEMGIQGKVNVSFRINVDGTITVLGVRGTDKLLEAEAKRIIEKLPKLIPGKQRGKPTPVTFAYPINFKLQS</sequence>
<reference evidence="15" key="2">
    <citation type="submission" date="2017-06" db="EMBL/GenBank/DDBJ databases">
        <title>Capnocytophaga spp. assemblies.</title>
        <authorList>
            <person name="Gulvik C.A."/>
        </authorList>
    </citation>
    <scope>NUCLEOTIDE SEQUENCE [LARGE SCALE GENOMIC DNA]</scope>
    <source>
        <strain evidence="15">H6253</strain>
    </source>
</reference>
<dbReference type="KEGG" id="clk:CGC53_08845"/>
<dbReference type="InterPro" id="IPR051045">
    <property type="entry name" value="TonB-dependent_transducer"/>
</dbReference>
<evidence type="ECO:0000256" key="3">
    <source>
        <dbReference type="ARBA" id="ARBA00022448"/>
    </source>
</evidence>
<dbReference type="InterPro" id="IPR006260">
    <property type="entry name" value="TonB/TolA_C"/>
</dbReference>
<comment type="subcellular location">
    <subcellularLocation>
        <location evidence="1">Cell inner membrane</location>
        <topology evidence="1">Single-pass membrane protein</topology>
        <orientation evidence="1">Periplasmic side</orientation>
    </subcellularLocation>
</comment>
<keyword evidence="4" id="KW-1003">Cell membrane</keyword>
<dbReference type="PANTHER" id="PTHR33446:SF2">
    <property type="entry name" value="PROTEIN TONB"/>
    <property type="match status" value="1"/>
</dbReference>
<dbReference type="InterPro" id="IPR037682">
    <property type="entry name" value="TonB_C"/>
</dbReference>
<dbReference type="Proteomes" id="UP000243985">
    <property type="component" value="Unassembled WGS sequence"/>
</dbReference>
<dbReference type="GO" id="GO:0015031">
    <property type="term" value="P:protein transport"/>
    <property type="evidence" value="ECO:0007669"/>
    <property type="project" value="UniProtKB-KW"/>
</dbReference>
<keyword evidence="9 11" id="KW-0472">Membrane</keyword>
<dbReference type="GeneID" id="84581479"/>
<dbReference type="Pfam" id="PF03544">
    <property type="entry name" value="TonB_C"/>
    <property type="match status" value="1"/>
</dbReference>
<evidence type="ECO:0000256" key="5">
    <source>
        <dbReference type="ARBA" id="ARBA00022519"/>
    </source>
</evidence>
<keyword evidence="7" id="KW-0653">Protein transport</keyword>
<dbReference type="SUPFAM" id="SSF74653">
    <property type="entry name" value="TolA/TonB C-terminal domain"/>
    <property type="match status" value="1"/>
</dbReference>
<gene>
    <name evidence="14" type="ORF">C8P65_11823</name>
    <name evidence="13" type="ORF">CGC53_08845</name>
</gene>
<reference evidence="13" key="1">
    <citation type="journal article" date="2017" name="Genome Announc.">
        <title>Twelve Complete Reference Genomes of Clinical Isolates in the Capnocytophaga Genus.</title>
        <authorList>
            <person name="Villarma A."/>
            <person name="Gulvik C.A."/>
            <person name="Rowe L.A."/>
            <person name="Sheth M."/>
            <person name="Juieng P."/>
            <person name="Nicholson A.C."/>
            <person name="Loparev V.N."/>
            <person name="McQuiston J.R."/>
        </authorList>
    </citation>
    <scope>NUCLEOTIDE SEQUENCE</scope>
    <source>
        <strain evidence="13">H6253</strain>
    </source>
</reference>
<feature type="compositionally biased region" description="Pro residues" evidence="10">
    <location>
        <begin position="68"/>
        <end position="79"/>
    </location>
</feature>
<evidence type="ECO:0000313" key="14">
    <source>
        <dbReference type="EMBL" id="PTX02175.1"/>
    </source>
</evidence>
<evidence type="ECO:0000256" key="4">
    <source>
        <dbReference type="ARBA" id="ARBA00022475"/>
    </source>
</evidence>
<dbReference type="GO" id="GO:0098797">
    <property type="term" value="C:plasma membrane protein complex"/>
    <property type="evidence" value="ECO:0007669"/>
    <property type="project" value="TreeGrafter"/>
</dbReference>
<evidence type="ECO:0000313" key="13">
    <source>
        <dbReference type="EMBL" id="ATA82443.1"/>
    </source>
</evidence>
<keyword evidence="5" id="KW-0997">Cell inner membrane</keyword>
<dbReference type="PROSITE" id="PS52015">
    <property type="entry name" value="TONB_CTD"/>
    <property type="match status" value="1"/>
</dbReference>
<keyword evidence="3" id="KW-0813">Transport</keyword>
<dbReference type="EMBL" id="CP022384">
    <property type="protein sequence ID" value="ATA82443.1"/>
    <property type="molecule type" value="Genomic_DNA"/>
</dbReference>
<evidence type="ECO:0000259" key="12">
    <source>
        <dbReference type="PROSITE" id="PS52015"/>
    </source>
</evidence>
<keyword evidence="8 11" id="KW-1133">Transmembrane helix</keyword>
<organism evidence="13 15">
    <name type="scientific">Capnocytophaga leadbetteri</name>
    <dbReference type="NCBI Taxonomy" id="327575"/>
    <lineage>
        <taxon>Bacteria</taxon>
        <taxon>Pseudomonadati</taxon>
        <taxon>Bacteroidota</taxon>
        <taxon>Flavobacteriia</taxon>
        <taxon>Flavobacteriales</taxon>
        <taxon>Flavobacteriaceae</taxon>
        <taxon>Capnocytophaga</taxon>
    </lineage>
</organism>
<evidence type="ECO:0000256" key="2">
    <source>
        <dbReference type="ARBA" id="ARBA00006555"/>
    </source>
</evidence>
<proteinExistence type="inferred from homology"/>